<protein>
    <submittedName>
        <fullName evidence="2">Uncharacterized protein</fullName>
    </submittedName>
</protein>
<proteinExistence type="predicted"/>
<evidence type="ECO:0000256" key="1">
    <source>
        <dbReference type="SAM" id="MobiDB-lite"/>
    </source>
</evidence>
<sequence>EFENQNEEERVQNESPITSSQVEREMEKIWPAIDFDYDLIVKAEEDTRQLFA</sequence>
<organism evidence="2 3">
    <name type="scientific">Stylosanthes scabra</name>
    <dbReference type="NCBI Taxonomy" id="79078"/>
    <lineage>
        <taxon>Eukaryota</taxon>
        <taxon>Viridiplantae</taxon>
        <taxon>Streptophyta</taxon>
        <taxon>Embryophyta</taxon>
        <taxon>Tracheophyta</taxon>
        <taxon>Spermatophyta</taxon>
        <taxon>Magnoliopsida</taxon>
        <taxon>eudicotyledons</taxon>
        <taxon>Gunneridae</taxon>
        <taxon>Pentapetalae</taxon>
        <taxon>rosids</taxon>
        <taxon>fabids</taxon>
        <taxon>Fabales</taxon>
        <taxon>Fabaceae</taxon>
        <taxon>Papilionoideae</taxon>
        <taxon>50 kb inversion clade</taxon>
        <taxon>dalbergioids sensu lato</taxon>
        <taxon>Dalbergieae</taxon>
        <taxon>Pterocarpus clade</taxon>
        <taxon>Stylosanthes</taxon>
    </lineage>
</organism>
<name>A0ABU6Y3Q5_9FABA</name>
<feature type="region of interest" description="Disordered" evidence="1">
    <location>
        <begin position="1"/>
        <end position="23"/>
    </location>
</feature>
<evidence type="ECO:0000313" key="3">
    <source>
        <dbReference type="Proteomes" id="UP001341840"/>
    </source>
</evidence>
<gene>
    <name evidence="2" type="ORF">PIB30_003109</name>
</gene>
<reference evidence="2 3" key="1">
    <citation type="journal article" date="2023" name="Plants (Basel)">
        <title>Bridging the Gap: Combining Genomics and Transcriptomics Approaches to Understand Stylosanthes scabra, an Orphan Legume from the Brazilian Caatinga.</title>
        <authorList>
            <person name="Ferreira-Neto J.R.C."/>
            <person name="da Silva M.D."/>
            <person name="Binneck E."/>
            <person name="de Melo N.F."/>
            <person name="da Silva R.H."/>
            <person name="de Melo A.L.T.M."/>
            <person name="Pandolfi V."/>
            <person name="Bustamante F.O."/>
            <person name="Brasileiro-Vidal A.C."/>
            <person name="Benko-Iseppon A.M."/>
        </authorList>
    </citation>
    <scope>NUCLEOTIDE SEQUENCE [LARGE SCALE GENOMIC DNA]</scope>
    <source>
        <tissue evidence="2">Leaves</tissue>
    </source>
</reference>
<evidence type="ECO:0000313" key="2">
    <source>
        <dbReference type="EMBL" id="MED6203818.1"/>
    </source>
</evidence>
<accession>A0ABU6Y3Q5</accession>
<dbReference type="EMBL" id="JASCZI010241661">
    <property type="protein sequence ID" value="MED6203818.1"/>
    <property type="molecule type" value="Genomic_DNA"/>
</dbReference>
<comment type="caution">
    <text evidence="2">The sequence shown here is derived from an EMBL/GenBank/DDBJ whole genome shotgun (WGS) entry which is preliminary data.</text>
</comment>
<dbReference type="Proteomes" id="UP001341840">
    <property type="component" value="Unassembled WGS sequence"/>
</dbReference>
<keyword evidence="3" id="KW-1185">Reference proteome</keyword>
<feature type="non-terminal residue" evidence="2">
    <location>
        <position position="1"/>
    </location>
</feature>